<dbReference type="AlphaFoldDB" id="A0A0D3C995"/>
<evidence type="ECO:0000256" key="1">
    <source>
        <dbReference type="SAM" id="MobiDB-lite"/>
    </source>
</evidence>
<evidence type="ECO:0000313" key="2">
    <source>
        <dbReference type="EnsemblPlants" id="Bo5g013610.1"/>
    </source>
</evidence>
<proteinExistence type="predicted"/>
<dbReference type="HOGENOM" id="CLU_012390_0_4_1"/>
<dbReference type="PANTHER" id="PTHR45023">
    <property type="match status" value="1"/>
</dbReference>
<name>A0A0D3C995_BRAOL</name>
<feature type="compositionally biased region" description="Polar residues" evidence="1">
    <location>
        <begin position="1"/>
        <end position="20"/>
    </location>
</feature>
<feature type="region of interest" description="Disordered" evidence="1">
    <location>
        <begin position="1"/>
        <end position="63"/>
    </location>
</feature>
<dbReference type="Gramene" id="Bo5g013610.1">
    <property type="protein sequence ID" value="Bo5g013610.1"/>
    <property type="gene ID" value="Bo5g013610"/>
</dbReference>
<sequence length="97" mass="10803">MNPYSQSSGYTGLLHSQQESVLHENSPYESFHSGSSEIPQLSSQQCEAPTLPTDIPVERGKRHKWTPADDELLISAWLNTSKDAIVGNNQKSGTFWQ</sequence>
<evidence type="ECO:0008006" key="4">
    <source>
        <dbReference type="Google" id="ProtNLM"/>
    </source>
</evidence>
<feature type="compositionally biased region" description="Polar residues" evidence="1">
    <location>
        <begin position="32"/>
        <end position="47"/>
    </location>
</feature>
<keyword evidence="3" id="KW-1185">Reference proteome</keyword>
<accession>A0A0D3C995</accession>
<dbReference type="PANTHER" id="PTHR45023:SF4">
    <property type="entry name" value="GLYCINE-RICH PROTEIN-RELATED"/>
    <property type="match status" value="1"/>
</dbReference>
<protein>
    <recommendedName>
        <fullName evidence="4">Myb-like domain-containing protein</fullName>
    </recommendedName>
</protein>
<organism evidence="2 3">
    <name type="scientific">Brassica oleracea var. oleracea</name>
    <dbReference type="NCBI Taxonomy" id="109376"/>
    <lineage>
        <taxon>Eukaryota</taxon>
        <taxon>Viridiplantae</taxon>
        <taxon>Streptophyta</taxon>
        <taxon>Embryophyta</taxon>
        <taxon>Tracheophyta</taxon>
        <taxon>Spermatophyta</taxon>
        <taxon>Magnoliopsida</taxon>
        <taxon>eudicotyledons</taxon>
        <taxon>Gunneridae</taxon>
        <taxon>Pentapetalae</taxon>
        <taxon>rosids</taxon>
        <taxon>malvids</taxon>
        <taxon>Brassicales</taxon>
        <taxon>Brassicaceae</taxon>
        <taxon>Brassiceae</taxon>
        <taxon>Brassica</taxon>
    </lineage>
</organism>
<evidence type="ECO:0000313" key="3">
    <source>
        <dbReference type="Proteomes" id="UP000032141"/>
    </source>
</evidence>
<dbReference type="EnsemblPlants" id="Bo5g013610.1">
    <property type="protein sequence ID" value="Bo5g013610.1"/>
    <property type="gene ID" value="Bo5g013610"/>
</dbReference>
<reference evidence="2" key="2">
    <citation type="submission" date="2015-03" db="UniProtKB">
        <authorList>
            <consortium name="EnsemblPlants"/>
        </authorList>
    </citation>
    <scope>IDENTIFICATION</scope>
</reference>
<dbReference type="Proteomes" id="UP000032141">
    <property type="component" value="Chromosome C5"/>
</dbReference>
<reference evidence="2 3" key="1">
    <citation type="journal article" date="2014" name="Genome Biol.">
        <title>Transcriptome and methylome profiling reveals relics of genome dominance in the mesopolyploid Brassica oleracea.</title>
        <authorList>
            <person name="Parkin I.A."/>
            <person name="Koh C."/>
            <person name="Tang H."/>
            <person name="Robinson S.J."/>
            <person name="Kagale S."/>
            <person name="Clarke W.E."/>
            <person name="Town C.D."/>
            <person name="Nixon J."/>
            <person name="Krishnakumar V."/>
            <person name="Bidwell S.L."/>
            <person name="Denoeud F."/>
            <person name="Belcram H."/>
            <person name="Links M.G."/>
            <person name="Just J."/>
            <person name="Clarke C."/>
            <person name="Bender T."/>
            <person name="Huebert T."/>
            <person name="Mason A.S."/>
            <person name="Pires J.C."/>
            <person name="Barker G."/>
            <person name="Moore J."/>
            <person name="Walley P.G."/>
            <person name="Manoli S."/>
            <person name="Batley J."/>
            <person name="Edwards D."/>
            <person name="Nelson M.N."/>
            <person name="Wang X."/>
            <person name="Paterson A.H."/>
            <person name="King G."/>
            <person name="Bancroft I."/>
            <person name="Chalhoub B."/>
            <person name="Sharpe A.G."/>
        </authorList>
    </citation>
    <scope>NUCLEOTIDE SEQUENCE</scope>
    <source>
        <strain evidence="2 3">cv. TO1000</strain>
    </source>
</reference>